<keyword evidence="3" id="KW-1185">Reference proteome</keyword>
<evidence type="ECO:0000313" key="3">
    <source>
        <dbReference type="Proteomes" id="UP000011185"/>
    </source>
</evidence>
<evidence type="ECO:0000256" key="1">
    <source>
        <dbReference type="SAM" id="Phobius"/>
    </source>
</evidence>
<sequence>MGTLASWEGSKKKFTHGALLFRGIYIFSLSIFVIIA</sequence>
<proteinExistence type="predicted"/>
<dbReference type="EMBL" id="JH993877">
    <property type="protein sequence ID" value="ELQ76085.1"/>
    <property type="molecule type" value="Genomic_DNA"/>
</dbReference>
<protein>
    <submittedName>
        <fullName evidence="2">Uncharacterized protein</fullName>
    </submittedName>
</protein>
<dbReference type="InParanoid" id="L7JXN6"/>
<dbReference type="HOGENOM" id="CLU_3360009_0_0_1"/>
<reference evidence="2 3" key="1">
    <citation type="journal article" date="2012" name="PLoS Pathog.">
        <title>The genome of the obligate intracellular parasite Trachipleistophora hominis: new insights into microsporidian genome dynamics and reductive evolution.</title>
        <authorList>
            <person name="Heinz E."/>
            <person name="Williams T.A."/>
            <person name="Nakjang S."/>
            <person name="Noel C.J."/>
            <person name="Swan D.C."/>
            <person name="Goldberg A.V."/>
            <person name="Harris S.R."/>
            <person name="Weinmaier T."/>
            <person name="Markert S."/>
            <person name="Becher D."/>
            <person name="Bernhardt J."/>
            <person name="Dagan T."/>
            <person name="Hacker C."/>
            <person name="Lucocq J.M."/>
            <person name="Schweder T."/>
            <person name="Rattei T."/>
            <person name="Hall N."/>
            <person name="Hirt R.P."/>
            <person name="Embley T.M."/>
        </authorList>
    </citation>
    <scope>NUCLEOTIDE SEQUENCE [LARGE SCALE GENOMIC DNA]</scope>
</reference>
<evidence type="ECO:0000313" key="2">
    <source>
        <dbReference type="EMBL" id="ELQ76085.1"/>
    </source>
</evidence>
<accession>L7JXN6</accession>
<organism evidence="2 3">
    <name type="scientific">Trachipleistophora hominis</name>
    <name type="common">Microsporidian parasite</name>
    <dbReference type="NCBI Taxonomy" id="72359"/>
    <lineage>
        <taxon>Eukaryota</taxon>
        <taxon>Fungi</taxon>
        <taxon>Fungi incertae sedis</taxon>
        <taxon>Microsporidia</taxon>
        <taxon>Pleistophoridae</taxon>
        <taxon>Trachipleistophora</taxon>
    </lineage>
</organism>
<feature type="transmembrane region" description="Helical" evidence="1">
    <location>
        <begin position="14"/>
        <end position="35"/>
    </location>
</feature>
<dbReference type="Proteomes" id="UP000011185">
    <property type="component" value="Unassembled WGS sequence"/>
</dbReference>
<keyword evidence="1" id="KW-0472">Membrane</keyword>
<dbReference type="VEuPathDB" id="MicrosporidiaDB:THOM_0948"/>
<keyword evidence="1" id="KW-1133">Transmembrane helix</keyword>
<dbReference type="AlphaFoldDB" id="L7JXN6"/>
<gene>
    <name evidence="2" type="ORF">THOM_0948</name>
</gene>
<name>L7JXN6_TRAHO</name>
<keyword evidence="1" id="KW-0812">Transmembrane</keyword>